<dbReference type="AlphaFoldDB" id="A0A4Y2AV69"/>
<feature type="region of interest" description="Disordered" evidence="1">
    <location>
        <begin position="34"/>
        <end position="57"/>
    </location>
</feature>
<gene>
    <name evidence="2" type="ORF">AVEN_165374_1</name>
</gene>
<evidence type="ECO:0000313" key="3">
    <source>
        <dbReference type="Proteomes" id="UP000499080"/>
    </source>
</evidence>
<sequence>MTLVHPFCRDTDLHATTASPRPVNERLARVYRKIPPPKHTHIHSPASTRIHSPSAVTPSGVIEIGKGWISAPRHANSDEFPHSLARGVVVNGQPNGEV</sequence>
<dbReference type="EMBL" id="BGPR01000031">
    <property type="protein sequence ID" value="GBL83169.1"/>
    <property type="molecule type" value="Genomic_DNA"/>
</dbReference>
<comment type="caution">
    <text evidence="2">The sequence shown here is derived from an EMBL/GenBank/DDBJ whole genome shotgun (WGS) entry which is preliminary data.</text>
</comment>
<reference evidence="2 3" key="1">
    <citation type="journal article" date="2019" name="Sci. Rep.">
        <title>Orb-weaving spider Araneus ventricosus genome elucidates the spidroin gene catalogue.</title>
        <authorList>
            <person name="Kono N."/>
            <person name="Nakamura H."/>
            <person name="Ohtoshi R."/>
            <person name="Moran D.A.P."/>
            <person name="Shinohara A."/>
            <person name="Yoshida Y."/>
            <person name="Fujiwara M."/>
            <person name="Mori M."/>
            <person name="Tomita M."/>
            <person name="Arakawa K."/>
        </authorList>
    </citation>
    <scope>NUCLEOTIDE SEQUENCE [LARGE SCALE GENOMIC DNA]</scope>
</reference>
<dbReference type="Proteomes" id="UP000499080">
    <property type="component" value="Unassembled WGS sequence"/>
</dbReference>
<name>A0A4Y2AV69_ARAVE</name>
<protein>
    <submittedName>
        <fullName evidence="2">Uncharacterized protein</fullName>
    </submittedName>
</protein>
<evidence type="ECO:0000313" key="2">
    <source>
        <dbReference type="EMBL" id="GBL83169.1"/>
    </source>
</evidence>
<evidence type="ECO:0000256" key="1">
    <source>
        <dbReference type="SAM" id="MobiDB-lite"/>
    </source>
</evidence>
<proteinExistence type="predicted"/>
<organism evidence="2 3">
    <name type="scientific">Araneus ventricosus</name>
    <name type="common">Orbweaver spider</name>
    <name type="synonym">Epeira ventricosa</name>
    <dbReference type="NCBI Taxonomy" id="182803"/>
    <lineage>
        <taxon>Eukaryota</taxon>
        <taxon>Metazoa</taxon>
        <taxon>Ecdysozoa</taxon>
        <taxon>Arthropoda</taxon>
        <taxon>Chelicerata</taxon>
        <taxon>Arachnida</taxon>
        <taxon>Araneae</taxon>
        <taxon>Araneomorphae</taxon>
        <taxon>Entelegynae</taxon>
        <taxon>Araneoidea</taxon>
        <taxon>Araneidae</taxon>
        <taxon>Araneus</taxon>
    </lineage>
</organism>
<keyword evidence="3" id="KW-1185">Reference proteome</keyword>
<accession>A0A4Y2AV69</accession>
<feature type="compositionally biased region" description="Polar residues" evidence="1">
    <location>
        <begin position="45"/>
        <end position="57"/>
    </location>
</feature>